<comment type="caution">
    <text evidence="2">The sequence shown here is derived from an EMBL/GenBank/DDBJ whole genome shotgun (WGS) entry which is preliminary data.</text>
</comment>
<evidence type="ECO:0000313" key="3">
    <source>
        <dbReference type="Proteomes" id="UP000252415"/>
    </source>
</evidence>
<dbReference type="Gene3D" id="1.10.3210.10">
    <property type="entry name" value="Hypothetical protein af1432"/>
    <property type="match status" value="1"/>
</dbReference>
<proteinExistence type="predicted"/>
<organism evidence="2 3">
    <name type="scientific">Paenibacillus prosopidis</name>
    <dbReference type="NCBI Taxonomy" id="630520"/>
    <lineage>
        <taxon>Bacteria</taxon>
        <taxon>Bacillati</taxon>
        <taxon>Bacillota</taxon>
        <taxon>Bacilli</taxon>
        <taxon>Bacillales</taxon>
        <taxon>Paenibacillaceae</taxon>
        <taxon>Paenibacillus</taxon>
    </lineage>
</organism>
<keyword evidence="3" id="KW-1185">Reference proteome</keyword>
<dbReference type="AlphaFoldDB" id="A0A368VRL9"/>
<reference evidence="2 3" key="1">
    <citation type="submission" date="2018-07" db="EMBL/GenBank/DDBJ databases">
        <title>Genomic Encyclopedia of Type Strains, Phase III (KMG-III): the genomes of soil and plant-associated and newly described type strains.</title>
        <authorList>
            <person name="Whitman W."/>
        </authorList>
    </citation>
    <scope>NUCLEOTIDE SEQUENCE [LARGE SCALE GENOMIC DNA]</scope>
    <source>
        <strain evidence="2 3">CECT 7506</strain>
    </source>
</reference>
<evidence type="ECO:0000259" key="1">
    <source>
        <dbReference type="PROSITE" id="PS51832"/>
    </source>
</evidence>
<sequence>MRKVQIGMVKPGDKVAKPIFQENGHVLLGEGVELNERYIDRLLNLGIDFLFVEDGLTTDLIPEDTILDETRKQAVETIYKTMNSLKDQSATRGRTIAPDMGRNFRAVFGQIMQDLATRPNILVNLTSIHAMDAYLFQHSFNVAVLAGIMGIAKGFNRNQLEELGIGALLFDIGMTKIPAKLLAHTGIYSAEERTIVQSHTKEGFDILRKNHEISIVSAHCALQHHERFNGSGYPRGLKQDEIHMYAQIVGLADTFDALTSPRPYRKRFTASEAIEFLFAAGGTYFDLELIKLFCRHISIYPIATTLQLSTGQVGVVSENTELAVHRPRVRIIKEKDGSEPKSPYEIELKNELHITIVKEL</sequence>
<dbReference type="RefSeq" id="WP_114381849.1">
    <property type="nucleotide sequence ID" value="NZ_QPJD01000012.1"/>
</dbReference>
<feature type="domain" description="HD-GYP" evidence="1">
    <location>
        <begin position="104"/>
        <end position="309"/>
    </location>
</feature>
<dbReference type="Pfam" id="PF13487">
    <property type="entry name" value="HD_5"/>
    <property type="match status" value="1"/>
</dbReference>
<dbReference type="InterPro" id="IPR003607">
    <property type="entry name" value="HD/PDEase_dom"/>
</dbReference>
<accession>A0A368VRL9</accession>
<dbReference type="CDD" id="cd00077">
    <property type="entry name" value="HDc"/>
    <property type="match status" value="1"/>
</dbReference>
<dbReference type="OrthoDB" id="9759601at2"/>
<dbReference type="PANTHER" id="PTHR43155">
    <property type="entry name" value="CYCLIC DI-GMP PHOSPHODIESTERASE PA4108-RELATED"/>
    <property type="match status" value="1"/>
</dbReference>
<dbReference type="SUPFAM" id="SSF109604">
    <property type="entry name" value="HD-domain/PDEase-like"/>
    <property type="match status" value="1"/>
</dbReference>
<dbReference type="PANTHER" id="PTHR43155:SF2">
    <property type="entry name" value="CYCLIC DI-GMP PHOSPHODIESTERASE PA4108"/>
    <property type="match status" value="1"/>
</dbReference>
<protein>
    <submittedName>
        <fullName evidence="2">HD-GYP domain-containing protein (C-di-GMP phosphodiesterase class II)</fullName>
    </submittedName>
</protein>
<dbReference type="Proteomes" id="UP000252415">
    <property type="component" value="Unassembled WGS sequence"/>
</dbReference>
<name>A0A368VRL9_9BACL</name>
<dbReference type="PROSITE" id="PS51832">
    <property type="entry name" value="HD_GYP"/>
    <property type="match status" value="1"/>
</dbReference>
<dbReference type="EMBL" id="QPJD01000012">
    <property type="protein sequence ID" value="RCW44307.1"/>
    <property type="molecule type" value="Genomic_DNA"/>
</dbReference>
<dbReference type="SMART" id="SM00471">
    <property type="entry name" value="HDc"/>
    <property type="match status" value="1"/>
</dbReference>
<dbReference type="InterPro" id="IPR037522">
    <property type="entry name" value="HD_GYP_dom"/>
</dbReference>
<gene>
    <name evidence="2" type="ORF">DFP97_112173</name>
</gene>
<evidence type="ECO:0000313" key="2">
    <source>
        <dbReference type="EMBL" id="RCW44307.1"/>
    </source>
</evidence>